<proteinExistence type="predicted"/>
<evidence type="ECO:0000313" key="11">
    <source>
        <dbReference type="Proteomes" id="UP001347796"/>
    </source>
</evidence>
<dbReference type="InterPro" id="IPR000276">
    <property type="entry name" value="GPCR_Rhodpsn"/>
</dbReference>
<keyword evidence="3 8" id="KW-1133">Transmembrane helix</keyword>
<dbReference type="CDD" id="cd14978">
    <property type="entry name" value="7tmA_FMRFamide_R-like"/>
    <property type="match status" value="1"/>
</dbReference>
<feature type="domain" description="G-protein coupled receptors family 1 profile" evidence="9">
    <location>
        <begin position="57"/>
        <end position="314"/>
    </location>
</feature>
<feature type="transmembrane region" description="Helical" evidence="8">
    <location>
        <begin position="255"/>
        <end position="275"/>
    </location>
</feature>
<dbReference type="GO" id="GO:0004930">
    <property type="term" value="F:G protein-coupled receptor activity"/>
    <property type="evidence" value="ECO:0007669"/>
    <property type="project" value="UniProtKB-KW"/>
</dbReference>
<organism evidence="10 11">
    <name type="scientific">Patella caerulea</name>
    <name type="common">Rayed Mediterranean limpet</name>
    <dbReference type="NCBI Taxonomy" id="87958"/>
    <lineage>
        <taxon>Eukaryota</taxon>
        <taxon>Metazoa</taxon>
        <taxon>Spiralia</taxon>
        <taxon>Lophotrochozoa</taxon>
        <taxon>Mollusca</taxon>
        <taxon>Gastropoda</taxon>
        <taxon>Patellogastropoda</taxon>
        <taxon>Patelloidea</taxon>
        <taxon>Patellidae</taxon>
        <taxon>Patella</taxon>
    </lineage>
</organism>
<dbReference type="InterPro" id="IPR017452">
    <property type="entry name" value="GPCR_Rhodpsn_7TM"/>
</dbReference>
<dbReference type="Gene3D" id="1.20.1070.10">
    <property type="entry name" value="Rhodopsin 7-helix transmembrane proteins"/>
    <property type="match status" value="1"/>
</dbReference>
<keyword evidence="4" id="KW-0297">G-protein coupled receptor</keyword>
<evidence type="ECO:0000259" key="9">
    <source>
        <dbReference type="PROSITE" id="PS50262"/>
    </source>
</evidence>
<comment type="caution">
    <text evidence="10">The sequence shown here is derived from an EMBL/GenBank/DDBJ whole genome shotgun (WGS) entry which is preliminary data.</text>
</comment>
<feature type="transmembrane region" description="Helical" evidence="8">
    <location>
        <begin position="77"/>
        <end position="97"/>
    </location>
</feature>
<sequence>MDNRLNDLSVSEQPNLTLGHIILDDTDYQWEPDILSRVTTCLTLYLQPVICVFGVLGNLISFFVFSSAKMRTISSNIYLAGLSASNSAFLLALFVVWLEITGVRLIHQEGWCQAVIYTSYVCSFLSVWLIVCIAIENYIITFHLSRASKLCTVSRTFLVVIGLSVFSLLLYDFALWSTKIVVFNSTSYCIVPEQYGTVVAVFTIVDIVVTLVLPSIVLMILIIAVFVKNVSHLRHPRPNIRHTTLSRKERSLLRVTRLLFVISVSYLLLTLPSHVNKLRHLFTTEMSVSISERAVQHLFQLLYYASFSCNFIYYLIWGRNFREFFRNWYILFKKKEKCRISCC</sequence>
<dbReference type="PRINTS" id="PR00237">
    <property type="entry name" value="GPCRRHODOPSN"/>
</dbReference>
<dbReference type="Pfam" id="PF00001">
    <property type="entry name" value="7tm_1"/>
    <property type="match status" value="1"/>
</dbReference>
<evidence type="ECO:0000256" key="8">
    <source>
        <dbReference type="SAM" id="Phobius"/>
    </source>
</evidence>
<dbReference type="EMBL" id="JAZGQO010000001">
    <property type="protein sequence ID" value="KAK6194458.1"/>
    <property type="molecule type" value="Genomic_DNA"/>
</dbReference>
<dbReference type="Proteomes" id="UP001347796">
    <property type="component" value="Unassembled WGS sequence"/>
</dbReference>
<feature type="transmembrane region" description="Helical" evidence="8">
    <location>
        <begin position="117"/>
        <end position="135"/>
    </location>
</feature>
<dbReference type="PANTHER" id="PTHR24243:SF230">
    <property type="entry name" value="G-PROTEIN COUPLED RECEPTORS FAMILY 1 PROFILE DOMAIN-CONTAINING PROTEIN"/>
    <property type="match status" value="1"/>
</dbReference>
<evidence type="ECO:0000256" key="3">
    <source>
        <dbReference type="ARBA" id="ARBA00022989"/>
    </source>
</evidence>
<feature type="transmembrane region" description="Helical" evidence="8">
    <location>
        <begin position="45"/>
        <end position="65"/>
    </location>
</feature>
<keyword evidence="11" id="KW-1185">Reference proteome</keyword>
<keyword evidence="7" id="KW-0807">Transducer</keyword>
<dbReference type="PROSITE" id="PS50262">
    <property type="entry name" value="G_PROTEIN_RECEP_F1_2"/>
    <property type="match status" value="1"/>
</dbReference>
<feature type="transmembrane region" description="Helical" evidence="8">
    <location>
        <begin position="198"/>
        <end position="227"/>
    </location>
</feature>
<protein>
    <recommendedName>
        <fullName evidence="9">G-protein coupled receptors family 1 profile domain-containing protein</fullName>
    </recommendedName>
</protein>
<name>A0AAN8Q6J6_PATCE</name>
<evidence type="ECO:0000256" key="7">
    <source>
        <dbReference type="ARBA" id="ARBA00023224"/>
    </source>
</evidence>
<reference evidence="10 11" key="1">
    <citation type="submission" date="2024-01" db="EMBL/GenBank/DDBJ databases">
        <title>The genome of the rayed Mediterranean limpet Patella caerulea (Linnaeus, 1758).</title>
        <authorList>
            <person name="Anh-Thu Weber A."/>
            <person name="Halstead-Nussloch G."/>
        </authorList>
    </citation>
    <scope>NUCLEOTIDE SEQUENCE [LARGE SCALE GENOMIC DNA]</scope>
    <source>
        <strain evidence="10">AATW-2023a</strain>
        <tissue evidence="10">Whole specimen</tissue>
    </source>
</reference>
<comment type="subcellular location">
    <subcellularLocation>
        <location evidence="1">Membrane</location>
        <topology evidence="1">Multi-pass membrane protein</topology>
    </subcellularLocation>
</comment>
<dbReference type="AlphaFoldDB" id="A0AAN8Q6J6"/>
<evidence type="ECO:0000256" key="5">
    <source>
        <dbReference type="ARBA" id="ARBA00023136"/>
    </source>
</evidence>
<keyword evidence="5 8" id="KW-0472">Membrane</keyword>
<dbReference type="SUPFAM" id="SSF81321">
    <property type="entry name" value="Family A G protein-coupled receptor-like"/>
    <property type="match status" value="1"/>
</dbReference>
<accession>A0AAN8Q6J6</accession>
<evidence type="ECO:0000256" key="4">
    <source>
        <dbReference type="ARBA" id="ARBA00023040"/>
    </source>
</evidence>
<evidence type="ECO:0000256" key="1">
    <source>
        <dbReference type="ARBA" id="ARBA00004141"/>
    </source>
</evidence>
<evidence type="ECO:0000313" key="10">
    <source>
        <dbReference type="EMBL" id="KAK6194458.1"/>
    </source>
</evidence>
<keyword evidence="2 8" id="KW-0812">Transmembrane</keyword>
<keyword evidence="6" id="KW-0675">Receptor</keyword>
<feature type="transmembrane region" description="Helical" evidence="8">
    <location>
        <begin position="156"/>
        <end position="178"/>
    </location>
</feature>
<evidence type="ECO:0000256" key="6">
    <source>
        <dbReference type="ARBA" id="ARBA00023170"/>
    </source>
</evidence>
<evidence type="ECO:0000256" key="2">
    <source>
        <dbReference type="ARBA" id="ARBA00022692"/>
    </source>
</evidence>
<dbReference type="PANTHER" id="PTHR24243">
    <property type="entry name" value="G-PROTEIN COUPLED RECEPTOR"/>
    <property type="match status" value="1"/>
</dbReference>
<feature type="transmembrane region" description="Helical" evidence="8">
    <location>
        <begin position="295"/>
        <end position="316"/>
    </location>
</feature>
<dbReference type="GO" id="GO:0005886">
    <property type="term" value="C:plasma membrane"/>
    <property type="evidence" value="ECO:0007669"/>
    <property type="project" value="TreeGrafter"/>
</dbReference>
<gene>
    <name evidence="10" type="ORF">SNE40_000089</name>
</gene>